<dbReference type="STRING" id="1611254.A0A2G5T0B4"/>
<feature type="transmembrane region" description="Helical" evidence="7">
    <location>
        <begin position="33"/>
        <end position="54"/>
    </location>
</feature>
<sequence length="300" mass="34035">MKTMQLVYSPDEDGNVKLKKKLQRIMPTQIQDIIATTILLLILPIGFAIHYLYVLPTWYPVMGEAWVIRAVAIGLGIFNVYSNWFFMVKTGPNGKHSMLPNVVKPGFKHCHSCHSMSPPRAHHCPVCDVCVLRRDHHCSFGGVCVGHFNQRYFVAAVINLFLLTVPLVSYAWSLLNLKLAGGVSVGNIWQVMLPHLAWTFGFISFSQFAHVLLFVFTFTTSLFAFYLVTAQVFCLFKGQTRIEFLMEVHAYQLGFVENLRQALGSRWPFIAISCFIPSPLPTDGLSFVTREMFNLHTKDL</sequence>
<evidence type="ECO:0000256" key="5">
    <source>
        <dbReference type="ARBA" id="ARBA00023136"/>
    </source>
</evidence>
<feature type="transmembrane region" description="Helical" evidence="7">
    <location>
        <begin position="208"/>
        <end position="236"/>
    </location>
</feature>
<dbReference type="GO" id="GO:0016020">
    <property type="term" value="C:membrane"/>
    <property type="evidence" value="ECO:0007669"/>
    <property type="project" value="UniProtKB-SubCell"/>
</dbReference>
<evidence type="ECO:0000256" key="2">
    <source>
        <dbReference type="ARBA" id="ARBA00022679"/>
    </source>
</evidence>
<accession>A0A2G5T0B4</accession>
<keyword evidence="6 7" id="KW-0012">Acyltransferase</keyword>
<keyword evidence="2 7" id="KW-0808">Transferase</keyword>
<evidence type="ECO:0000313" key="9">
    <source>
        <dbReference type="EMBL" id="PIC20805.1"/>
    </source>
</evidence>
<feature type="domain" description="Palmitoyltransferase DHHC" evidence="8">
    <location>
        <begin position="108"/>
        <end position="245"/>
    </location>
</feature>
<dbReference type="EC" id="2.3.1.225" evidence="7"/>
<feature type="transmembrane region" description="Helical" evidence="7">
    <location>
        <begin position="152"/>
        <end position="172"/>
    </location>
</feature>
<protein>
    <recommendedName>
        <fullName evidence="7">Palmitoyltransferase</fullName>
        <ecNumber evidence="7">2.3.1.225</ecNumber>
    </recommendedName>
</protein>
<evidence type="ECO:0000256" key="1">
    <source>
        <dbReference type="ARBA" id="ARBA00004141"/>
    </source>
</evidence>
<evidence type="ECO:0000256" key="6">
    <source>
        <dbReference type="ARBA" id="ARBA00023315"/>
    </source>
</evidence>
<keyword evidence="3 7" id="KW-0812">Transmembrane</keyword>
<dbReference type="InterPro" id="IPR039859">
    <property type="entry name" value="PFA4/ZDH16/20/ERF2-like"/>
</dbReference>
<evidence type="ECO:0000313" key="10">
    <source>
        <dbReference type="Proteomes" id="UP000230233"/>
    </source>
</evidence>
<evidence type="ECO:0000256" key="4">
    <source>
        <dbReference type="ARBA" id="ARBA00022989"/>
    </source>
</evidence>
<evidence type="ECO:0000256" key="3">
    <source>
        <dbReference type="ARBA" id="ARBA00022692"/>
    </source>
</evidence>
<comment type="catalytic activity">
    <reaction evidence="7">
        <text>L-cysteinyl-[protein] + hexadecanoyl-CoA = S-hexadecanoyl-L-cysteinyl-[protein] + CoA</text>
        <dbReference type="Rhea" id="RHEA:36683"/>
        <dbReference type="Rhea" id="RHEA-COMP:10131"/>
        <dbReference type="Rhea" id="RHEA-COMP:11032"/>
        <dbReference type="ChEBI" id="CHEBI:29950"/>
        <dbReference type="ChEBI" id="CHEBI:57287"/>
        <dbReference type="ChEBI" id="CHEBI:57379"/>
        <dbReference type="ChEBI" id="CHEBI:74151"/>
        <dbReference type="EC" id="2.3.1.225"/>
    </reaction>
</comment>
<keyword evidence="5 7" id="KW-0472">Membrane</keyword>
<dbReference type="EMBL" id="PDUG01000006">
    <property type="protein sequence ID" value="PIC20805.1"/>
    <property type="molecule type" value="Genomic_DNA"/>
</dbReference>
<name>A0A2G5T0B4_9PELO</name>
<comment type="similarity">
    <text evidence="7">Belongs to the DHHC palmitoyltransferase family.</text>
</comment>
<dbReference type="GO" id="GO:0019706">
    <property type="term" value="F:protein-cysteine S-palmitoyltransferase activity"/>
    <property type="evidence" value="ECO:0007669"/>
    <property type="project" value="UniProtKB-EC"/>
</dbReference>
<comment type="domain">
    <text evidence="7">The DHHC domain is required for palmitoyltransferase activity.</text>
</comment>
<keyword evidence="4 7" id="KW-1133">Transmembrane helix</keyword>
<feature type="transmembrane region" description="Helical" evidence="7">
    <location>
        <begin position="66"/>
        <end position="88"/>
    </location>
</feature>
<dbReference type="PANTHER" id="PTHR12246">
    <property type="entry name" value="PALMITOYLTRANSFERASE ZDHHC16"/>
    <property type="match status" value="1"/>
</dbReference>
<dbReference type="Pfam" id="PF01529">
    <property type="entry name" value="DHHC"/>
    <property type="match status" value="1"/>
</dbReference>
<gene>
    <name evidence="9" type="primary">Cni-dhhc-1</name>
    <name evidence="9" type="synonym">Cnig_chr_X.g25869</name>
    <name evidence="9" type="ORF">B9Z55_025869</name>
</gene>
<dbReference type="OrthoDB" id="302728at2759"/>
<dbReference type="Proteomes" id="UP000230233">
    <property type="component" value="Chromosome X"/>
</dbReference>
<organism evidence="9 10">
    <name type="scientific">Caenorhabditis nigoni</name>
    <dbReference type="NCBI Taxonomy" id="1611254"/>
    <lineage>
        <taxon>Eukaryota</taxon>
        <taxon>Metazoa</taxon>
        <taxon>Ecdysozoa</taxon>
        <taxon>Nematoda</taxon>
        <taxon>Chromadorea</taxon>
        <taxon>Rhabditida</taxon>
        <taxon>Rhabditina</taxon>
        <taxon>Rhabditomorpha</taxon>
        <taxon>Rhabditoidea</taxon>
        <taxon>Rhabditidae</taxon>
        <taxon>Peloderinae</taxon>
        <taxon>Caenorhabditis</taxon>
    </lineage>
</organism>
<dbReference type="InterPro" id="IPR001594">
    <property type="entry name" value="Palmitoyltrfase_DHHC"/>
</dbReference>
<comment type="subcellular location">
    <subcellularLocation>
        <location evidence="1">Membrane</location>
        <topology evidence="1">Multi-pass membrane protein</topology>
    </subcellularLocation>
</comment>
<evidence type="ECO:0000259" key="8">
    <source>
        <dbReference type="Pfam" id="PF01529"/>
    </source>
</evidence>
<evidence type="ECO:0000256" key="7">
    <source>
        <dbReference type="RuleBase" id="RU079119"/>
    </source>
</evidence>
<comment type="caution">
    <text evidence="9">The sequence shown here is derived from an EMBL/GenBank/DDBJ whole genome shotgun (WGS) entry which is preliminary data.</text>
</comment>
<dbReference type="AlphaFoldDB" id="A0A2G5T0B4"/>
<reference evidence="10" key="1">
    <citation type="submission" date="2017-10" db="EMBL/GenBank/DDBJ databases">
        <title>Rapid genome shrinkage in a self-fertile nematode reveals novel sperm competition proteins.</title>
        <authorList>
            <person name="Yin D."/>
            <person name="Schwarz E.M."/>
            <person name="Thomas C.G."/>
            <person name="Felde R.L."/>
            <person name="Korf I.F."/>
            <person name="Cutter A.D."/>
            <person name="Schartner C.M."/>
            <person name="Ralston E.J."/>
            <person name="Meyer B.J."/>
            <person name="Haag E.S."/>
        </authorList>
    </citation>
    <scope>NUCLEOTIDE SEQUENCE [LARGE SCALE GENOMIC DNA]</scope>
    <source>
        <strain evidence="10">JU1422</strain>
    </source>
</reference>
<dbReference type="PROSITE" id="PS50216">
    <property type="entry name" value="DHHC"/>
    <property type="match status" value="1"/>
</dbReference>
<keyword evidence="10" id="KW-1185">Reference proteome</keyword>
<proteinExistence type="inferred from homology"/>